<dbReference type="EMBL" id="CP036261">
    <property type="protein sequence ID" value="QDS89908.1"/>
    <property type="molecule type" value="Genomic_DNA"/>
</dbReference>
<evidence type="ECO:0000256" key="6">
    <source>
        <dbReference type="ARBA" id="ARBA00022801"/>
    </source>
</evidence>
<dbReference type="Pfam" id="PF02163">
    <property type="entry name" value="Peptidase_M50"/>
    <property type="match status" value="1"/>
</dbReference>
<dbReference type="Pfam" id="PF17820">
    <property type="entry name" value="PDZ_6"/>
    <property type="match status" value="1"/>
</dbReference>
<dbReference type="InterPro" id="IPR041489">
    <property type="entry name" value="PDZ_6"/>
</dbReference>
<comment type="subcellular location">
    <subcellularLocation>
        <location evidence="2">Membrane</location>
        <topology evidence="2">Multi-pass membrane protein</topology>
    </subcellularLocation>
</comment>
<name>A0A517M4V7_9BACT</name>
<evidence type="ECO:0000256" key="11">
    <source>
        <dbReference type="SAM" id="MobiDB-lite"/>
    </source>
</evidence>
<evidence type="ECO:0000256" key="5">
    <source>
        <dbReference type="ARBA" id="ARBA00022692"/>
    </source>
</evidence>
<dbReference type="KEGG" id="ruv:EC9_41100"/>
<evidence type="ECO:0000256" key="4">
    <source>
        <dbReference type="ARBA" id="ARBA00022670"/>
    </source>
</evidence>
<evidence type="ECO:0000256" key="7">
    <source>
        <dbReference type="ARBA" id="ARBA00022833"/>
    </source>
</evidence>
<dbReference type="InterPro" id="IPR004387">
    <property type="entry name" value="Pept_M50_Zn"/>
</dbReference>
<dbReference type="Gene3D" id="2.30.42.10">
    <property type="match status" value="2"/>
</dbReference>
<keyword evidence="10 12" id="KW-0472">Membrane</keyword>
<evidence type="ECO:0000256" key="1">
    <source>
        <dbReference type="ARBA" id="ARBA00001947"/>
    </source>
</evidence>
<keyword evidence="5 12" id="KW-0812">Transmembrane</keyword>
<dbReference type="CDD" id="cd06163">
    <property type="entry name" value="S2P-M50_PDZ_RseP-like"/>
    <property type="match status" value="2"/>
</dbReference>
<feature type="domain" description="PDZ" evidence="13">
    <location>
        <begin position="350"/>
        <end position="423"/>
    </location>
</feature>
<dbReference type="Proteomes" id="UP000319557">
    <property type="component" value="Chromosome"/>
</dbReference>
<keyword evidence="15" id="KW-1185">Reference proteome</keyword>
<gene>
    <name evidence="14" type="primary">rasP</name>
    <name evidence="14" type="ORF">EC9_41100</name>
</gene>
<sequence>MELWNAGIIELLADTDPSLLMVLLTKVGLWAKVAIGIGLVIFVHELGHFVAAKSCGVKCEKFYVGFDVPINIGPIKLPRTLGKFTWGETEYGLGIIPLGGYVKMLGQDDDPRKAAEENERIRVSNEDATPGDETVPQYTLDPRSFQAKSVLQRMFIISAGVIVNVITAVMFAAAAFWYGVPYTPAIVGSTQPGDPAWLAGIQPGSQVVSVGTIENNDQLQFRDMRSEILEQGLNDKTKPVAFTVRKDGEDTSYQLIPTLRYDPKKTAVAIGVVPQMSTTLAPDIVSYPNSAAAEVVDGSLKSAQVIEMNGKALPKNGDEIYLTPIVEEMRLKESEPIELTFLLADDSQKKITLPPQNLKSLGGTFAVGPITGVVQGGNAEKAGLKVGDQIVKFDGKDQLSAFALRELAYQTDSAVEIVVQRTNDDGESEELTFTVAPDAVSSLPEASGIDLALDRYGIAYSASNHLASVDAAGPLAAAFEPGDQITRVTVSWADDEQKKELSGFIPQKLLSDSWDVDDFYTIPMLVANLQMLPVGTEIRVLGAKGDAADGKVIDTVVKLKVESDQFWAERGLRFETVKRIHRADSLAAAVSLGYNEAVHRGKGVLRFLKMLVTGRLKADLLGGPVAIFTIAGSHAAEGIPRLLMFLTFLSINLAILNFLPIPALDGGHMVFLIAEAVLGRPVDEEWQARLTMVGVLMLLGLMAFAFYNDIARLVG</sequence>
<comment type="cofactor">
    <cofactor evidence="1">
        <name>Zn(2+)</name>
        <dbReference type="ChEBI" id="CHEBI:29105"/>
    </cofactor>
</comment>
<organism evidence="14 15">
    <name type="scientific">Rosistilla ulvae</name>
    <dbReference type="NCBI Taxonomy" id="1930277"/>
    <lineage>
        <taxon>Bacteria</taxon>
        <taxon>Pseudomonadati</taxon>
        <taxon>Planctomycetota</taxon>
        <taxon>Planctomycetia</taxon>
        <taxon>Pirellulales</taxon>
        <taxon>Pirellulaceae</taxon>
        <taxon>Rosistilla</taxon>
    </lineage>
</organism>
<dbReference type="GO" id="GO:0016020">
    <property type="term" value="C:membrane"/>
    <property type="evidence" value="ECO:0007669"/>
    <property type="project" value="UniProtKB-SubCell"/>
</dbReference>
<evidence type="ECO:0000259" key="13">
    <source>
        <dbReference type="PROSITE" id="PS50106"/>
    </source>
</evidence>
<feature type="transmembrane region" description="Helical" evidence="12">
    <location>
        <begin position="642"/>
        <end position="659"/>
    </location>
</feature>
<keyword evidence="4 14" id="KW-0645">Protease</keyword>
<evidence type="ECO:0000256" key="10">
    <source>
        <dbReference type="ARBA" id="ARBA00023136"/>
    </source>
</evidence>
<reference evidence="14 15" key="1">
    <citation type="submission" date="2019-02" db="EMBL/GenBank/DDBJ databases">
        <title>Deep-cultivation of Planctomycetes and their phenomic and genomic characterization uncovers novel biology.</title>
        <authorList>
            <person name="Wiegand S."/>
            <person name="Jogler M."/>
            <person name="Boedeker C."/>
            <person name="Pinto D."/>
            <person name="Vollmers J."/>
            <person name="Rivas-Marin E."/>
            <person name="Kohn T."/>
            <person name="Peeters S.H."/>
            <person name="Heuer A."/>
            <person name="Rast P."/>
            <person name="Oberbeckmann S."/>
            <person name="Bunk B."/>
            <person name="Jeske O."/>
            <person name="Meyerdierks A."/>
            <person name="Storesund J.E."/>
            <person name="Kallscheuer N."/>
            <person name="Luecker S."/>
            <person name="Lage O.M."/>
            <person name="Pohl T."/>
            <person name="Merkel B.J."/>
            <person name="Hornburger P."/>
            <person name="Mueller R.-W."/>
            <person name="Bruemmer F."/>
            <person name="Labrenz M."/>
            <person name="Spormann A.M."/>
            <person name="Op den Camp H."/>
            <person name="Overmann J."/>
            <person name="Amann R."/>
            <person name="Jetten M.S.M."/>
            <person name="Mascher T."/>
            <person name="Medema M.H."/>
            <person name="Devos D.P."/>
            <person name="Kaster A.-K."/>
            <person name="Ovreas L."/>
            <person name="Rohde M."/>
            <person name="Galperin M.Y."/>
            <person name="Jogler C."/>
        </authorList>
    </citation>
    <scope>NUCLEOTIDE SEQUENCE [LARGE SCALE GENOMIC DNA]</scope>
    <source>
        <strain evidence="14 15">EC9</strain>
    </source>
</reference>
<dbReference type="InterPro" id="IPR036034">
    <property type="entry name" value="PDZ_sf"/>
</dbReference>
<dbReference type="AlphaFoldDB" id="A0A517M4V7"/>
<evidence type="ECO:0000256" key="9">
    <source>
        <dbReference type="ARBA" id="ARBA00023049"/>
    </source>
</evidence>
<feature type="compositionally biased region" description="Basic and acidic residues" evidence="11">
    <location>
        <begin position="113"/>
        <end position="125"/>
    </location>
</feature>
<evidence type="ECO:0000313" key="14">
    <source>
        <dbReference type="EMBL" id="QDS89908.1"/>
    </source>
</evidence>
<comment type="similarity">
    <text evidence="3">Belongs to the peptidase M50B family.</text>
</comment>
<keyword evidence="6 14" id="KW-0378">Hydrolase</keyword>
<feature type="transmembrane region" description="Helical" evidence="12">
    <location>
        <begin position="20"/>
        <end position="43"/>
    </location>
</feature>
<keyword evidence="9" id="KW-0482">Metalloprotease</keyword>
<dbReference type="PANTHER" id="PTHR42837:SF2">
    <property type="entry name" value="MEMBRANE METALLOPROTEASE ARASP2, CHLOROPLASTIC-RELATED"/>
    <property type="match status" value="1"/>
</dbReference>
<feature type="region of interest" description="Disordered" evidence="11">
    <location>
        <begin position="113"/>
        <end position="136"/>
    </location>
</feature>
<dbReference type="SUPFAM" id="SSF50156">
    <property type="entry name" value="PDZ domain-like"/>
    <property type="match status" value="2"/>
</dbReference>
<dbReference type="InterPro" id="IPR001478">
    <property type="entry name" value="PDZ"/>
</dbReference>
<dbReference type="PROSITE" id="PS50106">
    <property type="entry name" value="PDZ"/>
    <property type="match status" value="1"/>
</dbReference>
<keyword evidence="7" id="KW-0862">Zinc</keyword>
<proteinExistence type="inferred from homology"/>
<dbReference type="SMART" id="SM00228">
    <property type="entry name" value="PDZ"/>
    <property type="match status" value="2"/>
</dbReference>
<feature type="transmembrane region" description="Helical" evidence="12">
    <location>
        <begin position="155"/>
        <end position="180"/>
    </location>
</feature>
<dbReference type="GO" id="GO:0004222">
    <property type="term" value="F:metalloendopeptidase activity"/>
    <property type="evidence" value="ECO:0007669"/>
    <property type="project" value="InterPro"/>
</dbReference>
<keyword evidence="8 12" id="KW-1133">Transmembrane helix</keyword>
<evidence type="ECO:0000313" key="15">
    <source>
        <dbReference type="Proteomes" id="UP000319557"/>
    </source>
</evidence>
<protein>
    <submittedName>
        <fullName evidence="14">Regulator of sigma-W protease RasP</fullName>
        <ecNumber evidence="14">3.4.24.-</ecNumber>
    </submittedName>
</protein>
<evidence type="ECO:0000256" key="3">
    <source>
        <dbReference type="ARBA" id="ARBA00007931"/>
    </source>
</evidence>
<dbReference type="GO" id="GO:0006508">
    <property type="term" value="P:proteolysis"/>
    <property type="evidence" value="ECO:0007669"/>
    <property type="project" value="UniProtKB-KW"/>
</dbReference>
<dbReference type="PANTHER" id="PTHR42837">
    <property type="entry name" value="REGULATOR OF SIGMA-E PROTEASE RSEP"/>
    <property type="match status" value="1"/>
</dbReference>
<dbReference type="EC" id="3.4.24.-" evidence="14"/>
<evidence type="ECO:0000256" key="12">
    <source>
        <dbReference type="SAM" id="Phobius"/>
    </source>
</evidence>
<accession>A0A517M4V7</accession>
<feature type="transmembrane region" description="Helical" evidence="12">
    <location>
        <begin position="690"/>
        <end position="707"/>
    </location>
</feature>
<evidence type="ECO:0000256" key="2">
    <source>
        <dbReference type="ARBA" id="ARBA00004141"/>
    </source>
</evidence>
<dbReference type="InterPro" id="IPR008915">
    <property type="entry name" value="Peptidase_M50"/>
</dbReference>
<evidence type="ECO:0000256" key="8">
    <source>
        <dbReference type="ARBA" id="ARBA00022989"/>
    </source>
</evidence>